<name>A0ABZ1RS74_9ACTN</name>
<organism evidence="2 3">
    <name type="scientific">Streptomyces goshikiensis</name>
    <dbReference type="NCBI Taxonomy" id="1942"/>
    <lineage>
        <taxon>Bacteria</taxon>
        <taxon>Bacillati</taxon>
        <taxon>Actinomycetota</taxon>
        <taxon>Actinomycetes</taxon>
        <taxon>Kitasatosporales</taxon>
        <taxon>Streptomycetaceae</taxon>
        <taxon>Streptomyces</taxon>
    </lineage>
</organism>
<sequence length="122" mass="12795">MTTTADTILTEITGMLVEIVGDEFLLSEEVTMRTTFNEDLALESIEFVALAELLHHRYGSDVDLMGFLAEKDMDAILAMSVGELVTHIGRVTHASLARAASASAPAAPAIPAAPSPSPTPAG</sequence>
<dbReference type="Proteomes" id="UP001432075">
    <property type="component" value="Chromosome"/>
</dbReference>
<gene>
    <name evidence="2" type="ORF">OHU17_29905</name>
</gene>
<dbReference type="EMBL" id="CP108057">
    <property type="protein sequence ID" value="WUO49707.1"/>
    <property type="molecule type" value="Genomic_DNA"/>
</dbReference>
<dbReference type="Gene3D" id="1.10.1200.10">
    <property type="entry name" value="ACP-like"/>
    <property type="match status" value="1"/>
</dbReference>
<proteinExistence type="predicted"/>
<dbReference type="SUPFAM" id="SSF47336">
    <property type="entry name" value="ACP-like"/>
    <property type="match status" value="1"/>
</dbReference>
<evidence type="ECO:0000313" key="3">
    <source>
        <dbReference type="Proteomes" id="UP001432075"/>
    </source>
</evidence>
<reference evidence="2" key="1">
    <citation type="submission" date="2022-10" db="EMBL/GenBank/DDBJ databases">
        <title>The complete genomes of actinobacterial strains from the NBC collection.</title>
        <authorList>
            <person name="Joergensen T.S."/>
            <person name="Alvarez Arevalo M."/>
            <person name="Sterndorff E.B."/>
            <person name="Faurdal D."/>
            <person name="Vuksanovic O."/>
            <person name="Mourched A.-S."/>
            <person name="Charusanti P."/>
            <person name="Shaw S."/>
            <person name="Blin K."/>
            <person name="Weber T."/>
        </authorList>
    </citation>
    <scope>NUCLEOTIDE SEQUENCE</scope>
    <source>
        <strain evidence="2">NBC_00283</strain>
    </source>
</reference>
<keyword evidence="3" id="KW-1185">Reference proteome</keyword>
<protein>
    <submittedName>
        <fullName evidence="2">Acyl carrier protein</fullName>
    </submittedName>
</protein>
<evidence type="ECO:0000256" key="1">
    <source>
        <dbReference type="SAM" id="MobiDB-lite"/>
    </source>
</evidence>
<accession>A0ABZ1RS74</accession>
<dbReference type="InterPro" id="IPR036736">
    <property type="entry name" value="ACP-like_sf"/>
</dbReference>
<dbReference type="RefSeq" id="WP_322869955.1">
    <property type="nucleotide sequence ID" value="NZ_CP108057.1"/>
</dbReference>
<evidence type="ECO:0000313" key="2">
    <source>
        <dbReference type="EMBL" id="WUO49707.1"/>
    </source>
</evidence>
<feature type="compositionally biased region" description="Pro residues" evidence="1">
    <location>
        <begin position="111"/>
        <end position="122"/>
    </location>
</feature>
<feature type="region of interest" description="Disordered" evidence="1">
    <location>
        <begin position="103"/>
        <end position="122"/>
    </location>
</feature>